<evidence type="ECO:0000256" key="1">
    <source>
        <dbReference type="ARBA" id="ARBA00022801"/>
    </source>
</evidence>
<accession>A0A7H9CIR1</accession>
<reference evidence="3 4" key="1">
    <citation type="submission" date="2020-02" db="EMBL/GenBank/DDBJ databases">
        <title>Complete genome sequence of the novel Campylobacter species Candidatus Campylobacter infans.</title>
        <authorList>
            <person name="Duim B."/>
            <person name="Zomer A."/>
            <person name="van der Graaf L."/>
            <person name="Wagenaar J."/>
        </authorList>
    </citation>
    <scope>NUCLEOTIDE SEQUENCE [LARGE SCALE GENOMIC DNA]</scope>
    <source>
        <strain evidence="3 4">19S00001</strain>
    </source>
</reference>
<dbReference type="InterPro" id="IPR000073">
    <property type="entry name" value="AB_hydrolase_1"/>
</dbReference>
<dbReference type="GO" id="GO:0016787">
    <property type="term" value="F:hydrolase activity"/>
    <property type="evidence" value="ECO:0007669"/>
    <property type="project" value="UniProtKB-KW"/>
</dbReference>
<sequence length="249" mass="27628">MANRQIKALNQDYIVSYEIIGDGADIVFLHGWGAKKEIMKKAFSAHFAGFRQIYIDLAGFGASSIINALDTRSYATLTKAFLDDIGAKPLCIVGHSFGAKVATLLAPPFLVLLSSAGIINKKPFKVRAKIAIFKCFKMLGFDKCYKIFASKDVAGMSKVMYDTLKIVVNEDFSEIFKSCESKSIIFWGKDDKTTPLENGEKIAKFMPNTLDFVPLNGDHFFFLAYGDKIANIIKNFIQNTSDNTIKGLK</sequence>
<evidence type="ECO:0000313" key="4">
    <source>
        <dbReference type="Proteomes" id="UP000509414"/>
    </source>
</evidence>
<dbReference type="EMBL" id="CP049075">
    <property type="protein sequence ID" value="QLI05255.1"/>
    <property type="molecule type" value="Genomic_DNA"/>
</dbReference>
<gene>
    <name evidence="3" type="ORF">CINF_0734</name>
</gene>
<dbReference type="InterPro" id="IPR029058">
    <property type="entry name" value="AB_hydrolase_fold"/>
</dbReference>
<keyword evidence="4" id="KW-1185">Reference proteome</keyword>
<evidence type="ECO:0000313" key="3">
    <source>
        <dbReference type="EMBL" id="QLI05255.1"/>
    </source>
</evidence>
<keyword evidence="1 3" id="KW-0378">Hydrolase</keyword>
<dbReference type="GO" id="GO:0016020">
    <property type="term" value="C:membrane"/>
    <property type="evidence" value="ECO:0007669"/>
    <property type="project" value="TreeGrafter"/>
</dbReference>
<feature type="domain" description="AB hydrolase-1" evidence="2">
    <location>
        <begin position="26"/>
        <end position="124"/>
    </location>
</feature>
<dbReference type="KEGG" id="cinf:CINF_0734"/>
<dbReference type="InterPro" id="IPR050266">
    <property type="entry name" value="AB_hydrolase_sf"/>
</dbReference>
<dbReference type="AlphaFoldDB" id="A0A7H9CIR1"/>
<dbReference type="PANTHER" id="PTHR43798">
    <property type="entry name" value="MONOACYLGLYCEROL LIPASE"/>
    <property type="match status" value="1"/>
</dbReference>
<organism evidence="3 4">
    <name type="scientific">Candidatus Campylobacter infans</name>
    <dbReference type="NCBI Taxonomy" id="2561898"/>
    <lineage>
        <taxon>Bacteria</taxon>
        <taxon>Pseudomonadati</taxon>
        <taxon>Campylobacterota</taxon>
        <taxon>Epsilonproteobacteria</taxon>
        <taxon>Campylobacterales</taxon>
        <taxon>Campylobacteraceae</taxon>
        <taxon>Campylobacter</taxon>
    </lineage>
</organism>
<dbReference type="Gene3D" id="3.40.50.1820">
    <property type="entry name" value="alpha/beta hydrolase"/>
    <property type="match status" value="1"/>
</dbReference>
<protein>
    <submittedName>
        <fullName evidence="3">Alpha/beta hydrolase family protein</fullName>
    </submittedName>
</protein>
<dbReference type="RefSeq" id="WP_179975790.1">
    <property type="nucleotide sequence ID" value="NZ_CP049075.1"/>
</dbReference>
<dbReference type="Proteomes" id="UP000509414">
    <property type="component" value="Chromosome"/>
</dbReference>
<dbReference type="SUPFAM" id="SSF53474">
    <property type="entry name" value="alpha/beta-Hydrolases"/>
    <property type="match status" value="1"/>
</dbReference>
<proteinExistence type="predicted"/>
<dbReference type="Pfam" id="PF12697">
    <property type="entry name" value="Abhydrolase_6"/>
    <property type="match status" value="1"/>
</dbReference>
<evidence type="ECO:0000259" key="2">
    <source>
        <dbReference type="Pfam" id="PF12697"/>
    </source>
</evidence>
<dbReference type="PANTHER" id="PTHR43798:SF31">
    <property type="entry name" value="AB HYDROLASE SUPERFAMILY PROTEIN YCLE"/>
    <property type="match status" value="1"/>
</dbReference>
<name>A0A7H9CIR1_9BACT</name>